<accession>A0A381PGF3</accession>
<dbReference type="AlphaFoldDB" id="A0A381PGF3"/>
<organism evidence="2">
    <name type="scientific">marine metagenome</name>
    <dbReference type="NCBI Taxonomy" id="408172"/>
    <lineage>
        <taxon>unclassified sequences</taxon>
        <taxon>metagenomes</taxon>
        <taxon>ecological metagenomes</taxon>
    </lineage>
</organism>
<proteinExistence type="predicted"/>
<keyword evidence="1" id="KW-1133">Transmembrane helix</keyword>
<feature type="transmembrane region" description="Helical" evidence="1">
    <location>
        <begin position="6"/>
        <end position="25"/>
    </location>
</feature>
<keyword evidence="1" id="KW-0472">Membrane</keyword>
<gene>
    <name evidence="2" type="ORF">METZ01_LOCUS18916</name>
</gene>
<keyword evidence="1" id="KW-0812">Transmembrane</keyword>
<evidence type="ECO:0000313" key="2">
    <source>
        <dbReference type="EMBL" id="SUZ66062.1"/>
    </source>
</evidence>
<evidence type="ECO:0000256" key="1">
    <source>
        <dbReference type="SAM" id="Phobius"/>
    </source>
</evidence>
<sequence length="52" mass="5776">MLFILHVVAIGTVIGVTSHFAFSLGKKDGLRIARREQELKTQKEDPPKIASQ</sequence>
<dbReference type="EMBL" id="UINC01000974">
    <property type="protein sequence ID" value="SUZ66062.1"/>
    <property type="molecule type" value="Genomic_DNA"/>
</dbReference>
<reference evidence="2" key="1">
    <citation type="submission" date="2018-05" db="EMBL/GenBank/DDBJ databases">
        <authorList>
            <person name="Lanie J.A."/>
            <person name="Ng W.-L."/>
            <person name="Kazmierczak K.M."/>
            <person name="Andrzejewski T.M."/>
            <person name="Davidsen T.M."/>
            <person name="Wayne K.J."/>
            <person name="Tettelin H."/>
            <person name="Glass J.I."/>
            <person name="Rusch D."/>
            <person name="Podicherti R."/>
            <person name="Tsui H.-C.T."/>
            <person name="Winkler M.E."/>
        </authorList>
    </citation>
    <scope>NUCLEOTIDE SEQUENCE</scope>
</reference>
<protein>
    <submittedName>
        <fullName evidence="2">Uncharacterized protein</fullName>
    </submittedName>
</protein>
<name>A0A381PGF3_9ZZZZ</name>